<protein>
    <submittedName>
        <fullName evidence="2">Uncharacterized protein</fullName>
    </submittedName>
</protein>
<dbReference type="KEGG" id="htu:Htur_4267"/>
<evidence type="ECO:0000256" key="1">
    <source>
        <dbReference type="SAM" id="Phobius"/>
    </source>
</evidence>
<evidence type="ECO:0000313" key="3">
    <source>
        <dbReference type="Proteomes" id="UP000001903"/>
    </source>
</evidence>
<keyword evidence="1" id="KW-0812">Transmembrane</keyword>
<reference evidence="2 3" key="1">
    <citation type="journal article" date="2010" name="Stand. Genomic Sci.">
        <title>Complete genome sequence of Haloterrigena turkmenica type strain (4k).</title>
        <authorList>
            <person name="Saunders E."/>
            <person name="Tindall B.J."/>
            <person name="Fahnrich R."/>
            <person name="Lapidus A."/>
            <person name="Copeland A."/>
            <person name="Del Rio T.G."/>
            <person name="Lucas S."/>
            <person name="Chen F."/>
            <person name="Tice H."/>
            <person name="Cheng J.F."/>
            <person name="Han C."/>
            <person name="Detter J.C."/>
            <person name="Bruce D."/>
            <person name="Goodwin L."/>
            <person name="Chain P."/>
            <person name="Pitluck S."/>
            <person name="Pati A."/>
            <person name="Ivanova N."/>
            <person name="Mavromatis K."/>
            <person name="Chen A."/>
            <person name="Palaniappan K."/>
            <person name="Land M."/>
            <person name="Hauser L."/>
            <person name="Chang Y.J."/>
            <person name="Jeffries C.D."/>
            <person name="Brettin T."/>
            <person name="Rohde M."/>
            <person name="Goker M."/>
            <person name="Bristow J."/>
            <person name="Eisen J.A."/>
            <person name="Markowitz V."/>
            <person name="Hugenholtz P."/>
            <person name="Klenk H.P."/>
            <person name="Kyrpides N.C."/>
        </authorList>
    </citation>
    <scope>NUCLEOTIDE SEQUENCE [LARGE SCALE GENOMIC DNA]</scope>
    <source>
        <strain evidence="3">ATCC 51198 / DSM 5511 / JCM 9101 / NCIMB 13204 / VKM B-1734 / 4k</strain>
    </source>
</reference>
<accession>D2S139</accession>
<dbReference type="RefSeq" id="WP_012945330.1">
    <property type="nucleotide sequence ID" value="NC_013744.1"/>
</dbReference>
<keyword evidence="2" id="KW-0614">Plasmid</keyword>
<keyword evidence="3" id="KW-1185">Reference proteome</keyword>
<evidence type="ECO:0000313" key="2">
    <source>
        <dbReference type="EMBL" id="ADB63086.1"/>
    </source>
</evidence>
<organism evidence="2 3">
    <name type="scientific">Haloterrigena turkmenica (strain ATCC 51198 / DSM 5511 / JCM 9101 / NCIMB 13204 / VKM B-1734 / 4k)</name>
    <name type="common">Halococcus turkmenicus</name>
    <dbReference type="NCBI Taxonomy" id="543526"/>
    <lineage>
        <taxon>Archaea</taxon>
        <taxon>Methanobacteriati</taxon>
        <taxon>Methanobacteriota</taxon>
        <taxon>Stenosarchaea group</taxon>
        <taxon>Halobacteria</taxon>
        <taxon>Halobacteriales</taxon>
        <taxon>Natrialbaceae</taxon>
        <taxon>Haloterrigena</taxon>
    </lineage>
</organism>
<proteinExistence type="predicted"/>
<feature type="transmembrane region" description="Helical" evidence="1">
    <location>
        <begin position="40"/>
        <end position="61"/>
    </location>
</feature>
<feature type="transmembrane region" description="Helical" evidence="1">
    <location>
        <begin position="73"/>
        <end position="93"/>
    </location>
</feature>
<name>D2S139_HALTV</name>
<feature type="transmembrane region" description="Helical" evidence="1">
    <location>
        <begin position="99"/>
        <end position="119"/>
    </location>
</feature>
<dbReference type="GeneID" id="8744895"/>
<dbReference type="Proteomes" id="UP000001903">
    <property type="component" value="Plasmid pHTUR01"/>
</dbReference>
<gene>
    <name evidence="2" type="ordered locus">Htur_4267</name>
</gene>
<dbReference type="HOGENOM" id="CLU_1891368_0_0_2"/>
<dbReference type="EMBL" id="CP001861">
    <property type="protein sequence ID" value="ADB63086.1"/>
    <property type="molecule type" value="Genomic_DNA"/>
</dbReference>
<keyword evidence="1" id="KW-1133">Transmembrane helix</keyword>
<dbReference type="OrthoDB" id="205268at2157"/>
<sequence length="134" mass="14184">MLILLAGFTLSRYGSALQGILTGGSFPEEYAADPSTYWSIFLLDLGVVVPVTLAASAGLVRGAAWAEKALYEIVGWFVLVPISVSAMAITMPVNDDPNAAIGNTVVLGIVALLFAGFAARLYRLLFREETGDTL</sequence>
<keyword evidence="1" id="KW-0472">Membrane</keyword>
<geneLocation type="plasmid" evidence="2 3">
    <name>pHTUR01</name>
</geneLocation>
<dbReference type="AlphaFoldDB" id="D2S139"/>